<organism evidence="11 12">
    <name type="scientific">Streptomyces xinghaiensis</name>
    <dbReference type="NCBI Taxonomy" id="1038928"/>
    <lineage>
        <taxon>Bacteria</taxon>
        <taxon>Bacillati</taxon>
        <taxon>Actinomycetota</taxon>
        <taxon>Actinomycetes</taxon>
        <taxon>Kitasatosporales</taxon>
        <taxon>Streptomycetaceae</taxon>
        <taxon>Streptomyces</taxon>
    </lineage>
</organism>
<comment type="caution">
    <text evidence="11">The sequence shown here is derived from an EMBL/GenBank/DDBJ whole genome shotgun (WGS) entry which is preliminary data.</text>
</comment>
<evidence type="ECO:0000313" key="12">
    <source>
        <dbReference type="Proteomes" id="UP000028058"/>
    </source>
</evidence>
<keyword evidence="6" id="KW-0326">Glycosidase</keyword>
<keyword evidence="12" id="KW-1185">Reference proteome</keyword>
<dbReference type="EMBL" id="JNAD02000001">
    <property type="protein sequence ID" value="RKM99040.1"/>
    <property type="molecule type" value="Genomic_DNA"/>
</dbReference>
<feature type="region of interest" description="Disordered" evidence="8">
    <location>
        <begin position="407"/>
        <end position="429"/>
    </location>
</feature>
<evidence type="ECO:0000256" key="4">
    <source>
        <dbReference type="ARBA" id="ARBA00022729"/>
    </source>
</evidence>
<accession>A0A3R7FK97</accession>
<feature type="chain" id="PRO_5043188181" evidence="9">
    <location>
        <begin position="27"/>
        <end position="910"/>
    </location>
</feature>
<dbReference type="GO" id="GO:0005576">
    <property type="term" value="C:extracellular region"/>
    <property type="evidence" value="ECO:0007669"/>
    <property type="project" value="UniProtKB-SubCell"/>
</dbReference>
<dbReference type="GO" id="GO:0016798">
    <property type="term" value="F:hydrolase activity, acting on glycosyl bonds"/>
    <property type="evidence" value="ECO:0007669"/>
    <property type="project" value="UniProtKB-KW"/>
</dbReference>
<evidence type="ECO:0000313" key="11">
    <source>
        <dbReference type="EMBL" id="RKM99040.1"/>
    </source>
</evidence>
<dbReference type="CDD" id="cd00110">
    <property type="entry name" value="LamG"/>
    <property type="match status" value="1"/>
</dbReference>
<gene>
    <name evidence="11" type="ORF">SFRA_002175</name>
</gene>
<proteinExistence type="predicted"/>
<evidence type="ECO:0000256" key="3">
    <source>
        <dbReference type="ARBA" id="ARBA00022525"/>
    </source>
</evidence>
<dbReference type="InterPro" id="IPR036116">
    <property type="entry name" value="FN3_sf"/>
</dbReference>
<dbReference type="Gene3D" id="2.60.120.200">
    <property type="match status" value="1"/>
</dbReference>
<dbReference type="SUPFAM" id="SSF50969">
    <property type="entry name" value="YVTN repeat-like/Quinoprotein amine dehydrogenase"/>
    <property type="match status" value="1"/>
</dbReference>
<keyword evidence="4 9" id="KW-0732">Signal</keyword>
<feature type="signal peptide" evidence="9">
    <location>
        <begin position="1"/>
        <end position="26"/>
    </location>
</feature>
<dbReference type="InterPro" id="IPR001791">
    <property type="entry name" value="Laminin_G"/>
</dbReference>
<dbReference type="Proteomes" id="UP000028058">
    <property type="component" value="Unassembled WGS sequence"/>
</dbReference>
<evidence type="ECO:0000256" key="6">
    <source>
        <dbReference type="ARBA" id="ARBA00023295"/>
    </source>
</evidence>
<dbReference type="SUPFAM" id="SSF49265">
    <property type="entry name" value="Fibronectin type III"/>
    <property type="match status" value="1"/>
</dbReference>
<dbReference type="InterPro" id="IPR013783">
    <property type="entry name" value="Ig-like_fold"/>
</dbReference>
<evidence type="ECO:0000256" key="1">
    <source>
        <dbReference type="ARBA" id="ARBA00004316"/>
    </source>
</evidence>
<keyword evidence="5" id="KW-0966">Cell projection</keyword>
<reference evidence="11 12" key="1">
    <citation type="journal article" date="2014" name="Genome Announc.">
        <title>Draft Genome Sequence of Streptomyces fradiae ATCC 19609, a Strain Highly Sensitive to Antibiotics.</title>
        <authorList>
            <person name="Bekker O.B."/>
            <person name="Klimina K.M."/>
            <person name="Vatlin A.A."/>
            <person name="Zakharevich N.V."/>
            <person name="Kasianov A.S."/>
            <person name="Danilenko V.N."/>
        </authorList>
    </citation>
    <scope>NUCLEOTIDE SEQUENCE [LARGE SCALE GENOMIC DNA]</scope>
    <source>
        <strain evidence="11 12">ATCC 19609</strain>
    </source>
</reference>
<dbReference type="GO" id="GO:0042995">
    <property type="term" value="C:cell projection"/>
    <property type="evidence" value="ECO:0007669"/>
    <property type="project" value="UniProtKB-SubCell"/>
</dbReference>
<dbReference type="InterPro" id="IPR013320">
    <property type="entry name" value="ConA-like_dom_sf"/>
</dbReference>
<feature type="region of interest" description="Disordered" evidence="8">
    <location>
        <begin position="545"/>
        <end position="571"/>
    </location>
</feature>
<dbReference type="InterPro" id="IPR003961">
    <property type="entry name" value="FN3_dom"/>
</dbReference>
<evidence type="ECO:0000256" key="5">
    <source>
        <dbReference type="ARBA" id="ARBA00023273"/>
    </source>
</evidence>
<dbReference type="PROSITE" id="PS50853">
    <property type="entry name" value="FN3"/>
    <property type="match status" value="1"/>
</dbReference>
<keyword evidence="7" id="KW-0119">Carbohydrate metabolism</keyword>
<dbReference type="RefSeq" id="WP_050363817.1">
    <property type="nucleotide sequence ID" value="NZ_CP134822.1"/>
</dbReference>
<dbReference type="InterPro" id="IPR055372">
    <property type="entry name" value="CBM96"/>
</dbReference>
<dbReference type="OrthoDB" id="9802683at2"/>
<evidence type="ECO:0000259" key="10">
    <source>
        <dbReference type="PROSITE" id="PS50853"/>
    </source>
</evidence>
<feature type="compositionally biased region" description="Polar residues" evidence="8">
    <location>
        <begin position="420"/>
        <end position="429"/>
    </location>
</feature>
<keyword evidence="6" id="KW-0378">Hydrolase</keyword>
<dbReference type="SUPFAM" id="SSF49899">
    <property type="entry name" value="Concanavalin A-like lectins/glucanases"/>
    <property type="match status" value="1"/>
</dbReference>
<evidence type="ECO:0000256" key="2">
    <source>
        <dbReference type="ARBA" id="ARBA00004613"/>
    </source>
</evidence>
<dbReference type="Gene3D" id="2.60.40.10">
    <property type="entry name" value="Immunoglobulins"/>
    <property type="match status" value="1"/>
</dbReference>
<evidence type="ECO:0000256" key="7">
    <source>
        <dbReference type="ARBA" id="ARBA00023326"/>
    </source>
</evidence>
<protein>
    <submittedName>
        <fullName evidence="11">DNRLRE domain-containing protein</fullName>
    </submittedName>
</protein>
<dbReference type="Pfam" id="PF24517">
    <property type="entry name" value="CBM96"/>
    <property type="match status" value="1"/>
</dbReference>
<evidence type="ECO:0000256" key="9">
    <source>
        <dbReference type="SAM" id="SignalP"/>
    </source>
</evidence>
<dbReference type="NCBIfam" id="NF033679">
    <property type="entry name" value="DNRLRE_dom"/>
    <property type="match status" value="1"/>
</dbReference>
<evidence type="ECO:0000256" key="8">
    <source>
        <dbReference type="SAM" id="MobiDB-lite"/>
    </source>
</evidence>
<dbReference type="GO" id="GO:0000272">
    <property type="term" value="P:polysaccharide catabolic process"/>
    <property type="evidence" value="ECO:0007669"/>
    <property type="project" value="UniProtKB-KW"/>
</dbReference>
<dbReference type="Pfam" id="PF13385">
    <property type="entry name" value="Laminin_G_3"/>
    <property type="match status" value="1"/>
</dbReference>
<dbReference type="CDD" id="cd00063">
    <property type="entry name" value="FN3"/>
    <property type="match status" value="1"/>
</dbReference>
<keyword evidence="3" id="KW-0964">Secreted</keyword>
<dbReference type="AlphaFoldDB" id="A0A3R7FK97"/>
<dbReference type="SMART" id="SM00060">
    <property type="entry name" value="FN3"/>
    <property type="match status" value="1"/>
</dbReference>
<comment type="subcellular location">
    <subcellularLocation>
        <location evidence="1">Cell projection</location>
    </subcellularLocation>
    <subcellularLocation>
        <location evidence="2">Secreted</location>
    </subcellularLocation>
</comment>
<keyword evidence="7" id="KW-0624">Polysaccharide degradation</keyword>
<feature type="domain" description="Fibronectin type-III" evidence="10">
    <location>
        <begin position="415"/>
        <end position="515"/>
    </location>
</feature>
<dbReference type="InterPro" id="IPR011044">
    <property type="entry name" value="Quino_amine_DH_bsu"/>
</dbReference>
<name>A0A3R7FK97_9ACTN</name>
<sequence>MRTVGVYTAALSLAAASLTGLGTVTAAPAAALTPPVGITADDLPTWQTNGIVWAMAEADGVVFAGGTFSAVRPPGTSAGSSQQQQAVNFTALDAATGAPTDCELSFTVGSGNATVRALAVSPDKETLYAGGFFGAVNGVPVSSLAAIDIDTCTPRTDFKPSVNATVRALAATDGAVYLGGDFQTVGGQSRSRFAAVSTGGDVLPWRADADEPGRAVEVTPDGGTVMLGGDFFTVNDENSHALAAVDASTGAVEKSYPLGFFPQTSVVKDIFADASGVYSASEGSGGGVFDGRVAYDLGTLDQRWRDTCLGATQSVQTHQDVLYSGSHAHDCSSMGAFPNQERYHLLAQSVNDPELLGWFPDTNDGLGEMIGPRTMAVSSAGGRDFLWVGGEFTTVNGDGQQGLTRFADSPDTGAPPVPQTEASSTAPGSVTVRWQPSVDLDDSELTYRVYRNGSSTPVHTVSASSKPWSRPQLTFTDTDVAPGSTYTYRVSASDGTNTSSLSPPRSVTPALAPEAYAEQVRADGAELYWRYDEPSGTFAADASDTQSAGIHRGGPARAVTPGAVPGTGTAVGHDGVDSYTYSDKRRPRPDAYSIETWFKTDTTAGGMLAGFGDRILQNSSRHDKHLYMTDSGRLIFGVRSGWTRTITTPGSYNDGEWHHAVATQGSNGMRLYVDGQLRASNLLVVSSQDFDGYWRFGGDNLRGWPSRPSSDYLSGQLDESAVYPGVLSAAQIEQHHALGTAPSDTVTAVQPVADTYVNQQAASTNYGGSGKLAVRGSTAYEAYLRFPLPEAPAGQVLKSAALRVQLTSDSFAGSGDPARIVPVTGAWTETGATYTGRPELSSTVLGTLTGATTPQGTYSTLLDTAELASRLGQDLDIALTGDGTDSLWLSSREAPGTAGDPTLLLTFGAP</sequence>